<gene>
    <name evidence="5" type="ORF">AA314_07822</name>
    <name evidence="6" type="ORF">ATI61_11061</name>
</gene>
<dbReference type="EMBL" id="QUMU01000010">
    <property type="protein sequence ID" value="REG27054.1"/>
    <property type="molecule type" value="Genomic_DNA"/>
</dbReference>
<evidence type="ECO:0000313" key="7">
    <source>
        <dbReference type="Proteomes" id="UP000035579"/>
    </source>
</evidence>
<dbReference type="InterPro" id="IPR041698">
    <property type="entry name" value="Methyltransf_25"/>
</dbReference>
<evidence type="ECO:0000313" key="8">
    <source>
        <dbReference type="Proteomes" id="UP000256345"/>
    </source>
</evidence>
<accession>A0AAC8TJ14</accession>
<feature type="domain" description="Methyltransferase" evidence="4">
    <location>
        <begin position="277"/>
        <end position="369"/>
    </location>
</feature>
<evidence type="ECO:0000256" key="3">
    <source>
        <dbReference type="ARBA" id="ARBA00022691"/>
    </source>
</evidence>
<dbReference type="PANTHER" id="PTHR43464">
    <property type="entry name" value="METHYLTRANSFERASE"/>
    <property type="match status" value="1"/>
</dbReference>
<dbReference type="GO" id="GO:0032259">
    <property type="term" value="P:methylation"/>
    <property type="evidence" value="ECO:0007669"/>
    <property type="project" value="UniProtKB-KW"/>
</dbReference>
<dbReference type="SUPFAM" id="SSF55961">
    <property type="entry name" value="Bet v1-like"/>
    <property type="match status" value="1"/>
</dbReference>
<dbReference type="GO" id="GO:0008168">
    <property type="term" value="F:methyltransferase activity"/>
    <property type="evidence" value="ECO:0007669"/>
    <property type="project" value="UniProtKB-KW"/>
</dbReference>
<evidence type="ECO:0000256" key="2">
    <source>
        <dbReference type="ARBA" id="ARBA00022679"/>
    </source>
</evidence>
<reference evidence="5 7" key="1">
    <citation type="submission" date="2015-05" db="EMBL/GenBank/DDBJ databases">
        <title>Genome assembly of Archangium gephyra DSM 2261.</title>
        <authorList>
            <person name="Sharma G."/>
            <person name="Subramanian S."/>
        </authorList>
    </citation>
    <scope>NUCLEOTIDE SEQUENCE [LARGE SCALE GENOMIC DNA]</scope>
    <source>
        <strain evidence="5 7">DSM 2261</strain>
    </source>
</reference>
<dbReference type="InterPro" id="IPR023393">
    <property type="entry name" value="START-like_dom_sf"/>
</dbReference>
<dbReference type="PANTHER" id="PTHR43464:SF19">
    <property type="entry name" value="UBIQUINONE BIOSYNTHESIS O-METHYLTRANSFERASE, MITOCHONDRIAL"/>
    <property type="match status" value="1"/>
</dbReference>
<keyword evidence="1 5" id="KW-0489">Methyltransferase</keyword>
<name>A0AAC8TJ14_9BACT</name>
<evidence type="ECO:0000259" key="4">
    <source>
        <dbReference type="Pfam" id="PF13649"/>
    </source>
</evidence>
<dbReference type="KEGG" id="age:AA314_07822"/>
<keyword evidence="2" id="KW-0808">Transferase</keyword>
<dbReference type="Proteomes" id="UP000256345">
    <property type="component" value="Unassembled WGS sequence"/>
</dbReference>
<dbReference type="Pfam" id="PF13649">
    <property type="entry name" value="Methyltransf_25"/>
    <property type="match status" value="1"/>
</dbReference>
<dbReference type="Proteomes" id="UP000035579">
    <property type="component" value="Chromosome"/>
</dbReference>
<evidence type="ECO:0000313" key="6">
    <source>
        <dbReference type="EMBL" id="REG27054.1"/>
    </source>
</evidence>
<reference evidence="6 8" key="2">
    <citation type="submission" date="2018-08" db="EMBL/GenBank/DDBJ databases">
        <title>Genomic Encyclopedia of Archaeal and Bacterial Type Strains, Phase II (KMG-II): from individual species to whole genera.</title>
        <authorList>
            <person name="Goeker M."/>
        </authorList>
    </citation>
    <scope>NUCLEOTIDE SEQUENCE [LARGE SCALE GENOMIC DNA]</scope>
    <source>
        <strain evidence="6 8">DSM 2261</strain>
    </source>
</reference>
<proteinExistence type="predicted"/>
<dbReference type="Gene3D" id="3.40.50.150">
    <property type="entry name" value="Vaccinia Virus protein VP39"/>
    <property type="match status" value="1"/>
</dbReference>
<dbReference type="CDD" id="cd02440">
    <property type="entry name" value="AdoMet_MTases"/>
    <property type="match status" value="1"/>
</dbReference>
<evidence type="ECO:0000256" key="1">
    <source>
        <dbReference type="ARBA" id="ARBA00022603"/>
    </source>
</evidence>
<dbReference type="Gene3D" id="3.30.530.20">
    <property type="match status" value="1"/>
</dbReference>
<dbReference type="InterPro" id="IPR029063">
    <property type="entry name" value="SAM-dependent_MTases_sf"/>
</dbReference>
<keyword evidence="3" id="KW-0949">S-adenosyl-L-methionine</keyword>
<keyword evidence="8" id="KW-1185">Reference proteome</keyword>
<evidence type="ECO:0000313" key="5">
    <source>
        <dbReference type="EMBL" id="AKJ06196.1"/>
    </source>
</evidence>
<dbReference type="SUPFAM" id="SSF53335">
    <property type="entry name" value="S-adenosyl-L-methionine-dependent methyltransferases"/>
    <property type="match status" value="1"/>
</dbReference>
<dbReference type="EMBL" id="CP011509">
    <property type="protein sequence ID" value="AKJ06196.1"/>
    <property type="molecule type" value="Genomic_DNA"/>
</dbReference>
<sequence length="609" mass="66806">MSCAAAPRKSTGGVLSFLAPASGATLASSATSWGRVTLLSSAPAWGSTQPRRALRGLAPEARVRILSSTSMHAEPTVDAKFEAYFSRLVQDRKPFERGGTAIVFGKARNARTVLENGASKVFLFLEESHGRLTSEAERSLGELVGSGKVTVLPGFRDVFGSNVVTESISAVVFSATPWEWCTEGRIRNILSFLAPVLLPTALVVRAGNGIRPDVIIDWRKEVDAGFAAQPSGLLHWLMWQIPALYRFSGDWHLSAGEPTLSDAFDRGLLPRAGRAYDLGCGIGKNTQLLCRAGLDVVGIDRADLAIRVASTHAEREGMKVRFVCGDVLDGSFYDKPASLVVDRGCFHCLLPAQRLRYLDRVWNALEPGGMLFLQVFAGEFQASINVSSFSEAELRRLFEPGFEFLEVRRAPYVGLPTGSYVAIMRKRVSPASPHWISEKESAEIGLGCSTLEEPGAELVRVIPPWLHPWLWMKLRWPAGTLWGRIAITAPSSVVLDALVEEASLRVWYHQDFRMSAGVGVFQVDGVPHAMRVHRVDDRTVEWRFEQPHGLRGSSVRIQVGDGSNGRSIVSVRHALNSVRSGRPFVKSPVLGWRHALERLKSHVTARVDA</sequence>
<dbReference type="AlphaFoldDB" id="A0AAC8TJ14"/>
<protein>
    <submittedName>
        <fullName evidence="5 6">Methyltransferase</fullName>
    </submittedName>
</protein>
<organism evidence="5 7">
    <name type="scientific">Archangium gephyra</name>
    <dbReference type="NCBI Taxonomy" id="48"/>
    <lineage>
        <taxon>Bacteria</taxon>
        <taxon>Pseudomonadati</taxon>
        <taxon>Myxococcota</taxon>
        <taxon>Myxococcia</taxon>
        <taxon>Myxococcales</taxon>
        <taxon>Cystobacterineae</taxon>
        <taxon>Archangiaceae</taxon>
        <taxon>Archangium</taxon>
    </lineage>
</organism>